<feature type="region of interest" description="Disordered" evidence="1">
    <location>
        <begin position="922"/>
        <end position="946"/>
    </location>
</feature>
<dbReference type="RefSeq" id="XP_067926456.1">
    <property type="nucleotide sequence ID" value="XM_068061560.1"/>
</dbReference>
<feature type="compositionally biased region" description="Basic and acidic residues" evidence="1">
    <location>
        <begin position="527"/>
        <end position="545"/>
    </location>
</feature>
<feature type="compositionally biased region" description="Basic and acidic residues" evidence="1">
    <location>
        <begin position="319"/>
        <end position="329"/>
    </location>
</feature>
<feature type="compositionally biased region" description="Low complexity" evidence="1">
    <location>
        <begin position="930"/>
        <end position="941"/>
    </location>
</feature>
<feature type="region of interest" description="Disordered" evidence="1">
    <location>
        <begin position="168"/>
        <end position="473"/>
    </location>
</feature>
<feature type="compositionally biased region" description="Basic residues" evidence="1">
    <location>
        <begin position="378"/>
        <end position="387"/>
    </location>
</feature>
<name>A0A2C6LCV0_9APIC</name>
<proteinExistence type="predicted"/>
<evidence type="ECO:0000313" key="2">
    <source>
        <dbReference type="EMBL" id="PHJ24784.1"/>
    </source>
</evidence>
<feature type="compositionally biased region" description="Basic and acidic residues" evidence="1">
    <location>
        <begin position="417"/>
        <end position="432"/>
    </location>
</feature>
<comment type="caution">
    <text evidence="2">The sequence shown here is derived from an EMBL/GenBank/DDBJ whole genome shotgun (WGS) entry which is preliminary data.</text>
</comment>
<dbReference type="VEuPathDB" id="ToxoDB:CSUI_001354"/>
<reference evidence="2 3" key="1">
    <citation type="journal article" date="2017" name="Int. J. Parasitol.">
        <title>The genome of the protozoan parasite Cystoisospora suis and a reverse vaccinology approach to identify vaccine candidates.</title>
        <authorList>
            <person name="Palmieri N."/>
            <person name="Shrestha A."/>
            <person name="Ruttkowski B."/>
            <person name="Beck T."/>
            <person name="Vogl C."/>
            <person name="Tomley F."/>
            <person name="Blake D.P."/>
            <person name="Joachim A."/>
        </authorList>
    </citation>
    <scope>NUCLEOTIDE SEQUENCE [LARGE SCALE GENOMIC DNA]</scope>
    <source>
        <strain evidence="2 3">Wien I</strain>
    </source>
</reference>
<dbReference type="EMBL" id="MIGC01000541">
    <property type="protein sequence ID" value="PHJ24784.1"/>
    <property type="molecule type" value="Genomic_DNA"/>
</dbReference>
<feature type="compositionally biased region" description="Polar residues" evidence="1">
    <location>
        <begin position="270"/>
        <end position="291"/>
    </location>
</feature>
<feature type="compositionally biased region" description="Basic and acidic residues" evidence="1">
    <location>
        <begin position="445"/>
        <end position="454"/>
    </location>
</feature>
<feature type="compositionally biased region" description="Basic residues" evidence="1">
    <location>
        <begin position="226"/>
        <end position="237"/>
    </location>
</feature>
<dbReference type="GeneID" id="94424771"/>
<evidence type="ECO:0000313" key="3">
    <source>
        <dbReference type="Proteomes" id="UP000221165"/>
    </source>
</evidence>
<feature type="compositionally biased region" description="Basic and acidic residues" evidence="1">
    <location>
        <begin position="1"/>
        <end position="17"/>
    </location>
</feature>
<feature type="region of interest" description="Disordered" evidence="1">
    <location>
        <begin position="485"/>
        <end position="545"/>
    </location>
</feature>
<feature type="compositionally biased region" description="Polar residues" evidence="1">
    <location>
        <begin position="70"/>
        <end position="80"/>
    </location>
</feature>
<feature type="region of interest" description="Disordered" evidence="1">
    <location>
        <begin position="1"/>
        <end position="28"/>
    </location>
</feature>
<sequence length="979" mass="107664">MRVLEQEVPSHKGHYDDSCSPGSQSHVGEQSLSGVSLAAFRAVTAHLQAAGDQELNAVFSLFSQHNPEANPVFSAQSPTVSPAPDRGRSPASTKVPSTCADPESASKFNSHPAEHPDYFSVATTTSASDAFRPGRISTSSSWSSTSPFAAATFSFLDRTVAGAHILGGCSSSDSSPTNVTSATPATPFLALPKTSSRVTRAESPLKVPPSSEGRDPSKLGDATSASRRRLKTSRKPPRTGGPGESQDTAQVTILQRALRTPVRCSPRLQRPTSPKNASSTPSDRCPQTTPVSCKDGSRLVTRGKCKGAKNSTFLRLKYNQKDVVTHELETGADASPSATGRDSQGAPERASSSDKTEIDSFAKADRLMPSERSESRKARTTRKKPSKKSAFSQAPDHMAGHTPDAMPVSSSRSPRCLKRERIVCEESQEDVRSKRKKLAIADTASYEKDPERRTTATQAESCRERRVDSREDSRLPWLKADSVLVPADPSVNPQCPRSFPDDDPERGPTVTPENDVSRIPALCQLEEPGKTSEDGSRAFPGRCEDRDDGSACSKLRWDYGISNREKQRISSTASTVSSVPASRSFTSLIVSDPPTGAEGGSGVFCSPSISADESPARPVFFRHKVLRPTPELTSPPEFDLGLFLVRTAAVSKHTDDVAPLLEDRELMADSKVLKEYVSCPVDGQHLTASERLRTAKVLADIPKVKNQYHVGGDMQKANWYRSSSLEDEKEEKDTLMESLLETQDSWNPFSIFGSSLPCVELEDVFDYEVYKTTSPSARVSHPLFRRLAQFFEFKDLWRTVTRAEWERVRSAFKTHWKKQYKLDLDWRNDPVTVDEFMWMLEANGQKEDKTSCVFEAEVCFCVTPNPTENFAWNDPRCHRYQVPRPSMSHHILDQAGEHENVSFNACEFPELGEKRHCRVAPQLPERSRPGSHSSSLRSSGGTQRLSVSNEYDPCLVTPCASDPWRLPTLQTRLPGHADG</sequence>
<protein>
    <submittedName>
        <fullName evidence="2">Uncharacterized protein</fullName>
    </submittedName>
</protein>
<dbReference type="AlphaFoldDB" id="A0A2C6LCV0"/>
<feature type="region of interest" description="Disordered" evidence="1">
    <location>
        <begin position="70"/>
        <end position="113"/>
    </location>
</feature>
<organism evidence="2 3">
    <name type="scientific">Cystoisospora suis</name>
    <dbReference type="NCBI Taxonomy" id="483139"/>
    <lineage>
        <taxon>Eukaryota</taxon>
        <taxon>Sar</taxon>
        <taxon>Alveolata</taxon>
        <taxon>Apicomplexa</taxon>
        <taxon>Conoidasida</taxon>
        <taxon>Coccidia</taxon>
        <taxon>Eucoccidiorida</taxon>
        <taxon>Eimeriorina</taxon>
        <taxon>Sarcocystidae</taxon>
        <taxon>Cystoisospora</taxon>
    </lineage>
</organism>
<feature type="compositionally biased region" description="Basic and acidic residues" evidence="1">
    <location>
        <begin position="351"/>
        <end position="377"/>
    </location>
</feature>
<gene>
    <name evidence="2" type="ORF">CSUI_001354</name>
</gene>
<accession>A0A2C6LCV0</accession>
<feature type="compositionally biased region" description="Basic and acidic residues" evidence="1">
    <location>
        <begin position="461"/>
        <end position="473"/>
    </location>
</feature>
<dbReference type="Proteomes" id="UP000221165">
    <property type="component" value="Unassembled WGS sequence"/>
</dbReference>
<evidence type="ECO:0000256" key="1">
    <source>
        <dbReference type="SAM" id="MobiDB-lite"/>
    </source>
</evidence>
<keyword evidence="3" id="KW-1185">Reference proteome</keyword>
<dbReference type="OrthoDB" id="330165at2759"/>